<evidence type="ECO:0000313" key="7">
    <source>
        <dbReference type="EMBL" id="RWS17923.1"/>
    </source>
</evidence>
<evidence type="ECO:0000256" key="5">
    <source>
        <dbReference type="ARBA" id="ARBA00023242"/>
    </source>
</evidence>
<keyword evidence="5" id="KW-0539">Nucleus</keyword>
<evidence type="ECO:0000256" key="3">
    <source>
        <dbReference type="ARBA" id="ARBA00022552"/>
    </source>
</evidence>
<dbReference type="InterPro" id="IPR050080">
    <property type="entry name" value="RNase_PH"/>
</dbReference>
<comment type="subcellular location">
    <subcellularLocation>
        <location evidence="1">Nucleus</location>
    </subcellularLocation>
</comment>
<dbReference type="GO" id="GO:0016075">
    <property type="term" value="P:rRNA catabolic process"/>
    <property type="evidence" value="ECO:0007669"/>
    <property type="project" value="TreeGrafter"/>
</dbReference>
<gene>
    <name evidence="7" type="ORF">B4U79_12454</name>
    <name evidence="8" type="ORF">B4U79_14060</name>
</gene>
<keyword evidence="3" id="KW-0698">rRNA processing</keyword>
<reference evidence="7" key="2">
    <citation type="submission" date="2018-11" db="EMBL/GenBank/DDBJ databases">
        <title>Trombidioid mite genomics.</title>
        <authorList>
            <person name="Dong X."/>
        </authorList>
    </citation>
    <scope>NUCLEOTIDE SEQUENCE</scope>
    <source>
        <strain evidence="7">UoL-WK</strain>
    </source>
</reference>
<dbReference type="GO" id="GO:0071051">
    <property type="term" value="P:poly(A)-dependent snoRNA 3'-end processing"/>
    <property type="evidence" value="ECO:0007669"/>
    <property type="project" value="TreeGrafter"/>
</dbReference>
<dbReference type="EMBL" id="NCKU01000017">
    <property type="protein sequence ID" value="RWS17923.1"/>
    <property type="molecule type" value="Genomic_DNA"/>
</dbReference>
<dbReference type="InterPro" id="IPR036345">
    <property type="entry name" value="ExoRNase_PH_dom2_sf"/>
</dbReference>
<dbReference type="CDD" id="cd11372">
    <property type="entry name" value="RNase_PH_RRP46"/>
    <property type="match status" value="1"/>
</dbReference>
<evidence type="ECO:0000313" key="9">
    <source>
        <dbReference type="Proteomes" id="UP000285301"/>
    </source>
</evidence>
<comment type="similarity">
    <text evidence="2">Belongs to the RNase PH family.</text>
</comment>
<dbReference type="InterPro" id="IPR001247">
    <property type="entry name" value="ExoRNase_PH_dom1"/>
</dbReference>
<dbReference type="GO" id="GO:0071028">
    <property type="term" value="P:nuclear mRNA surveillance"/>
    <property type="evidence" value="ECO:0007669"/>
    <property type="project" value="TreeGrafter"/>
</dbReference>
<dbReference type="SUPFAM" id="SSF55666">
    <property type="entry name" value="Ribonuclease PH domain 2-like"/>
    <property type="match status" value="1"/>
</dbReference>
<dbReference type="SUPFAM" id="SSF54211">
    <property type="entry name" value="Ribosomal protein S5 domain 2-like"/>
    <property type="match status" value="1"/>
</dbReference>
<dbReference type="AlphaFoldDB" id="A0A443RRL9"/>
<dbReference type="Gene3D" id="3.30.230.70">
    <property type="entry name" value="GHMP Kinase, N-terminal domain"/>
    <property type="match status" value="1"/>
</dbReference>
<dbReference type="InterPro" id="IPR020568">
    <property type="entry name" value="Ribosomal_Su5_D2-typ_SF"/>
</dbReference>
<evidence type="ECO:0000256" key="2">
    <source>
        <dbReference type="ARBA" id="ARBA00006678"/>
    </source>
</evidence>
<evidence type="ECO:0000256" key="1">
    <source>
        <dbReference type="ARBA" id="ARBA00004123"/>
    </source>
</evidence>
<name>A0A443RRL9_9ACAR</name>
<dbReference type="GO" id="GO:0000176">
    <property type="term" value="C:nuclear exosome (RNase complex)"/>
    <property type="evidence" value="ECO:0007669"/>
    <property type="project" value="TreeGrafter"/>
</dbReference>
<dbReference type="STRING" id="1965070.A0A443RRL9"/>
<evidence type="ECO:0000313" key="8">
    <source>
        <dbReference type="EMBL" id="RWS17940.1"/>
    </source>
</evidence>
<evidence type="ECO:0000256" key="4">
    <source>
        <dbReference type="ARBA" id="ARBA00022835"/>
    </source>
</evidence>
<evidence type="ECO:0000259" key="6">
    <source>
        <dbReference type="Pfam" id="PF01138"/>
    </source>
</evidence>
<keyword evidence="4" id="KW-0271">Exosome</keyword>
<reference evidence="7 9" key="1">
    <citation type="journal article" date="2018" name="Gigascience">
        <title>Genomes of trombidid mites reveal novel predicted allergens and laterally-transferred genes associated with secondary metabolism.</title>
        <authorList>
            <person name="Dong X."/>
            <person name="Chaisiri K."/>
            <person name="Xia D."/>
            <person name="Armstrong S.D."/>
            <person name="Fang Y."/>
            <person name="Donnelly M.J."/>
            <person name="Kadowaki T."/>
            <person name="McGarry J.W."/>
            <person name="Darby A.C."/>
            <person name="Makepeace B.L."/>
        </authorList>
    </citation>
    <scope>NUCLEOTIDE SEQUENCE [LARGE SCALE GENOMIC DNA]</scope>
    <source>
        <strain evidence="7">UoL-WK</strain>
    </source>
</reference>
<dbReference type="Pfam" id="PF01138">
    <property type="entry name" value="RNase_PH"/>
    <property type="match status" value="1"/>
</dbReference>
<dbReference type="Proteomes" id="UP000285301">
    <property type="component" value="Unassembled WGS sequence"/>
</dbReference>
<dbReference type="PANTHER" id="PTHR11953">
    <property type="entry name" value="EXOSOME COMPLEX COMPONENT"/>
    <property type="match status" value="1"/>
</dbReference>
<keyword evidence="9" id="KW-1185">Reference proteome</keyword>
<dbReference type="GO" id="GO:0000177">
    <property type="term" value="C:cytoplasmic exosome (RNase complex)"/>
    <property type="evidence" value="ECO:0007669"/>
    <property type="project" value="TreeGrafter"/>
</dbReference>
<dbReference type="GO" id="GO:0005730">
    <property type="term" value="C:nucleolus"/>
    <property type="evidence" value="ECO:0007669"/>
    <property type="project" value="TreeGrafter"/>
</dbReference>
<dbReference type="InterPro" id="IPR027408">
    <property type="entry name" value="PNPase/RNase_PH_dom_sf"/>
</dbReference>
<organism evidence="7 9">
    <name type="scientific">Dinothrombium tinctorium</name>
    <dbReference type="NCBI Taxonomy" id="1965070"/>
    <lineage>
        <taxon>Eukaryota</taxon>
        <taxon>Metazoa</taxon>
        <taxon>Ecdysozoa</taxon>
        <taxon>Arthropoda</taxon>
        <taxon>Chelicerata</taxon>
        <taxon>Arachnida</taxon>
        <taxon>Acari</taxon>
        <taxon>Acariformes</taxon>
        <taxon>Trombidiformes</taxon>
        <taxon>Prostigmata</taxon>
        <taxon>Anystina</taxon>
        <taxon>Parasitengona</taxon>
        <taxon>Trombidioidea</taxon>
        <taxon>Trombidiidae</taxon>
        <taxon>Dinothrombium</taxon>
    </lineage>
</organism>
<dbReference type="PANTHER" id="PTHR11953:SF1">
    <property type="entry name" value="EXOSOME COMPLEX COMPONENT RRP46"/>
    <property type="match status" value="1"/>
</dbReference>
<dbReference type="OrthoDB" id="27298at2759"/>
<dbReference type="EMBL" id="NCKU01000016">
    <property type="protein sequence ID" value="RWS17940.1"/>
    <property type="molecule type" value="Genomic_DNA"/>
</dbReference>
<dbReference type="GO" id="GO:0034475">
    <property type="term" value="P:U4 snRNA 3'-end processing"/>
    <property type="evidence" value="ECO:0007669"/>
    <property type="project" value="TreeGrafter"/>
</dbReference>
<sequence length="237" mass="26460">HASKAADIRRRPPFGRNPNRRSFFAMSSLRELFVEYSNLTRSDGSALFCNGHTVCQTAVFGPKCLSSLKEHVSRMEIDVLFKRKTSNQNNIENKVVADWMKAAVEQIILTNLHPHSNLSIITQEIENDGCVLATALNSICCALVDAGVPMNGLIAASSVVIDKEDNLIIDSSLKDCSEYKAVLTFAFESNKCEIVSMTTEGKFTHNQFTKCMQMCKSAAKQIFDFYSDSIKQRFVKL</sequence>
<comment type="caution">
    <text evidence="7">The sequence shown here is derived from an EMBL/GenBank/DDBJ whole genome shotgun (WGS) entry which is preliminary data.</text>
</comment>
<feature type="domain" description="Exoribonuclease phosphorolytic" evidence="6">
    <location>
        <begin position="29"/>
        <end position="149"/>
    </location>
</feature>
<accession>A0A443RRL9</accession>
<feature type="non-terminal residue" evidence="7">
    <location>
        <position position="1"/>
    </location>
</feature>
<dbReference type="GO" id="GO:0006364">
    <property type="term" value="P:rRNA processing"/>
    <property type="evidence" value="ECO:0007669"/>
    <property type="project" value="UniProtKB-KW"/>
</dbReference>
<dbReference type="GO" id="GO:0003723">
    <property type="term" value="F:RNA binding"/>
    <property type="evidence" value="ECO:0007669"/>
    <property type="project" value="TreeGrafter"/>
</dbReference>
<proteinExistence type="inferred from homology"/>
<protein>
    <submittedName>
        <fullName evidence="7">Exosome complex component RRP46-like protein</fullName>
    </submittedName>
</protein>